<dbReference type="Proteomes" id="UP000549394">
    <property type="component" value="Unassembled WGS sequence"/>
</dbReference>
<dbReference type="InterPro" id="IPR000940">
    <property type="entry name" value="NNMT_TEMT_trans"/>
</dbReference>
<dbReference type="Gene3D" id="3.40.50.150">
    <property type="entry name" value="Vaccinia Virus protein VP39"/>
    <property type="match status" value="1"/>
</dbReference>
<proteinExistence type="inferred from homology"/>
<evidence type="ECO:0000256" key="2">
    <source>
        <dbReference type="ARBA" id="ARBA00022603"/>
    </source>
</evidence>
<evidence type="ECO:0000256" key="3">
    <source>
        <dbReference type="ARBA" id="ARBA00022679"/>
    </source>
</evidence>
<comment type="similarity">
    <text evidence="1">Belongs to the class I-like SAM-binding methyltransferase superfamily. NNMT/PNMT/TEMT family.</text>
</comment>
<dbReference type="Pfam" id="PF01234">
    <property type="entry name" value="NNMT_PNMT_TEMT"/>
    <property type="match status" value="1"/>
</dbReference>
<keyword evidence="3" id="KW-0808">Transferase</keyword>
<sequence length="509" mass="57914">MSSRDAYHTEKFGPAFLDEYQRENIRIERLLEIGSGPSPSGVISAGKHCKNITLSDYSTGNLLHLMNWHESKVDLHPNVLKMFHDVSRLENKSVQELDCRTRKSVQKIIFADLLYTEVIPENDAKFDFILVNFAFLNACMNVEDLEKAMKNVYNKLVKGGYLFLQENNKHSELLVDGKAYHNLMVDGKLIEEAAAKAGFTVSNITEELRNIVFSQHVTLTLGKESRSYKTKCDDYKYFKVGTNNPCKDLKVFVKQEKGEPNLYISKEPEKYPTISKMVWSSYEQGNDTVIIKSWEPSYKHGQYYIGVHAYCGSDVPTGNRTAEFTVTASEQDHVIEPMPDLWVKREDNGIIDKKKYKYHRMCVPSECFDINVTISHCTEGRHCTSYGYPELLVSKNNPEVKVKDEAWKLAEGKTRSVRLRPNDVNMDAGHYYIGIYGWCTEDELCPQPPKPNCGPCSKAGNVSYTIKVARSSISKKKCEKILKERKNSSNVSEISAVFILLGLIAKMIV</sequence>
<dbReference type="OrthoDB" id="422728at2759"/>
<dbReference type="Gene3D" id="2.60.120.380">
    <property type="match status" value="1"/>
</dbReference>
<reference evidence="5 6" key="1">
    <citation type="submission" date="2020-08" db="EMBL/GenBank/DDBJ databases">
        <authorList>
            <person name="Hejnol A."/>
        </authorList>
    </citation>
    <scope>NUCLEOTIDE SEQUENCE [LARGE SCALE GENOMIC DNA]</scope>
</reference>
<keyword evidence="4" id="KW-0949">S-adenosyl-L-methionine</keyword>
<dbReference type="GO" id="GO:0005829">
    <property type="term" value="C:cytosol"/>
    <property type="evidence" value="ECO:0007669"/>
    <property type="project" value="TreeGrafter"/>
</dbReference>
<dbReference type="SUPFAM" id="SSF53335">
    <property type="entry name" value="S-adenosyl-L-methionine-dependent methyltransferases"/>
    <property type="match status" value="1"/>
</dbReference>
<dbReference type="PANTHER" id="PTHR10867">
    <property type="entry name" value="NNMT/PNMT/TEMT FAMILY MEMBER"/>
    <property type="match status" value="1"/>
</dbReference>
<dbReference type="PROSITE" id="PS51681">
    <property type="entry name" value="SAM_MT_NNMT_PNMT_TEMT"/>
    <property type="match status" value="1"/>
</dbReference>
<keyword evidence="6" id="KW-1185">Reference proteome</keyword>
<dbReference type="CDD" id="cd02440">
    <property type="entry name" value="AdoMet_MTases"/>
    <property type="match status" value="1"/>
</dbReference>
<organism evidence="5 6">
    <name type="scientific">Dimorphilus gyrociliatus</name>
    <dbReference type="NCBI Taxonomy" id="2664684"/>
    <lineage>
        <taxon>Eukaryota</taxon>
        <taxon>Metazoa</taxon>
        <taxon>Spiralia</taxon>
        <taxon>Lophotrochozoa</taxon>
        <taxon>Annelida</taxon>
        <taxon>Polychaeta</taxon>
        <taxon>Polychaeta incertae sedis</taxon>
        <taxon>Dinophilidae</taxon>
        <taxon>Dimorphilus</taxon>
    </lineage>
</organism>
<dbReference type="InterPro" id="IPR029063">
    <property type="entry name" value="SAM-dependent_MTases_sf"/>
</dbReference>
<keyword evidence="2" id="KW-0489">Methyltransferase</keyword>
<dbReference type="GO" id="GO:0032259">
    <property type="term" value="P:methylation"/>
    <property type="evidence" value="ECO:0007669"/>
    <property type="project" value="UniProtKB-KW"/>
</dbReference>
<dbReference type="GO" id="GO:0008170">
    <property type="term" value="F:N-methyltransferase activity"/>
    <property type="evidence" value="ECO:0007669"/>
    <property type="project" value="TreeGrafter"/>
</dbReference>
<evidence type="ECO:0000313" key="6">
    <source>
        <dbReference type="Proteomes" id="UP000549394"/>
    </source>
</evidence>
<evidence type="ECO:0000313" key="5">
    <source>
        <dbReference type="EMBL" id="CAD5112809.1"/>
    </source>
</evidence>
<evidence type="ECO:0000256" key="4">
    <source>
        <dbReference type="ARBA" id="ARBA00022691"/>
    </source>
</evidence>
<evidence type="ECO:0000256" key="1">
    <source>
        <dbReference type="ARBA" id="ARBA00007996"/>
    </source>
</evidence>
<accession>A0A7I8VB00</accession>
<dbReference type="EMBL" id="CAJFCJ010000003">
    <property type="protein sequence ID" value="CAD5112809.1"/>
    <property type="molecule type" value="Genomic_DNA"/>
</dbReference>
<comment type="caution">
    <text evidence="5">The sequence shown here is derived from an EMBL/GenBank/DDBJ whole genome shotgun (WGS) entry which is preliminary data.</text>
</comment>
<protein>
    <submittedName>
        <fullName evidence="5">DgyrCDS2021</fullName>
    </submittedName>
</protein>
<gene>
    <name evidence="5" type="ORF">DGYR_LOCUS1883</name>
</gene>
<dbReference type="PANTHER" id="PTHR10867:SF17">
    <property type="entry name" value="NICOTINAMIDE N-METHYLTRANSFERASE"/>
    <property type="match status" value="1"/>
</dbReference>
<name>A0A7I8VB00_9ANNE</name>
<dbReference type="AlphaFoldDB" id="A0A7I8VB00"/>